<keyword evidence="2" id="KW-1185">Reference proteome</keyword>
<proteinExistence type="predicted"/>
<organism evidence="1 2">
    <name type="scientific">Noviherbaspirillum pedocola</name>
    <dbReference type="NCBI Taxonomy" id="2801341"/>
    <lineage>
        <taxon>Bacteria</taxon>
        <taxon>Pseudomonadati</taxon>
        <taxon>Pseudomonadota</taxon>
        <taxon>Betaproteobacteria</taxon>
        <taxon>Burkholderiales</taxon>
        <taxon>Oxalobacteraceae</taxon>
        <taxon>Noviherbaspirillum</taxon>
    </lineage>
</organism>
<gene>
    <name evidence="1" type="ORF">JJB74_05090</name>
</gene>
<dbReference type="PANTHER" id="PTHR15852:SF54">
    <property type="entry name" value="PROTEIN SSUH2 HOMOLOG"/>
    <property type="match status" value="1"/>
</dbReference>
<dbReference type="Proteomes" id="UP000622890">
    <property type="component" value="Unassembled WGS sequence"/>
</dbReference>
<dbReference type="SUPFAM" id="SSF57938">
    <property type="entry name" value="DnaJ/Hsp40 cysteine-rich domain"/>
    <property type="match status" value="1"/>
</dbReference>
<sequence length="68" mass="6963">MAACPKCGGTGVLQCHRCKGTGKVEESNNEALINPGLGVEQHPVRCPSCHGVGTEACSRCDGSGEVHV</sequence>
<name>A0A934SNV1_9BURK</name>
<reference evidence="1" key="1">
    <citation type="submission" date="2021-01" db="EMBL/GenBank/DDBJ databases">
        <title>Genome sequence of strain Noviherbaspirillum sp. DKR-6.</title>
        <authorList>
            <person name="Chaudhary D.K."/>
        </authorList>
    </citation>
    <scope>NUCLEOTIDE SEQUENCE</scope>
    <source>
        <strain evidence="1">DKR-6</strain>
    </source>
</reference>
<accession>A0A934SNV1</accession>
<dbReference type="Gene3D" id="2.10.230.10">
    <property type="entry name" value="Heat shock protein DnaJ, cysteine-rich domain"/>
    <property type="match status" value="1"/>
</dbReference>
<evidence type="ECO:0000313" key="1">
    <source>
        <dbReference type="EMBL" id="MBK4733981.1"/>
    </source>
</evidence>
<protein>
    <submittedName>
        <fullName evidence="1">Uncharacterized protein</fullName>
    </submittedName>
</protein>
<dbReference type="RefSeq" id="WP_200590684.1">
    <property type="nucleotide sequence ID" value="NZ_JAEPBG010000001.1"/>
</dbReference>
<evidence type="ECO:0000313" key="2">
    <source>
        <dbReference type="Proteomes" id="UP000622890"/>
    </source>
</evidence>
<dbReference type="PANTHER" id="PTHR15852">
    <property type="entry name" value="PLASTID TRANSCRIPTIONALLY ACTIVE PROTEIN"/>
    <property type="match status" value="1"/>
</dbReference>
<dbReference type="EMBL" id="JAEPBG010000001">
    <property type="protein sequence ID" value="MBK4733981.1"/>
    <property type="molecule type" value="Genomic_DNA"/>
</dbReference>
<dbReference type="InterPro" id="IPR036410">
    <property type="entry name" value="HSP_DnaJ_Cys-rich_dom_sf"/>
</dbReference>
<dbReference type="AlphaFoldDB" id="A0A934SNV1"/>
<comment type="caution">
    <text evidence="1">The sequence shown here is derived from an EMBL/GenBank/DDBJ whole genome shotgun (WGS) entry which is preliminary data.</text>
</comment>